<sequence length="182" mass="20369">MMISLPLFPVHLLSSSSKSTKLLDFRGEINGKTFLKSRILSNMDGKSMTHLILRPFAMAASRDPWPQFPTVVNHLLKYGTNLFQAVGRIMADPLFSFSIKILVIVAKAFIVYVAAFEKVIRGSSKHAPTESKAVLAVYREPIIASPQQQGSEGWMQILWGRTENDEVEQQLFELVCSGNARE</sequence>
<keyword evidence="1" id="KW-0812">Transmembrane</keyword>
<evidence type="ECO:0000313" key="3">
    <source>
        <dbReference type="Proteomes" id="UP001153076"/>
    </source>
</evidence>
<reference evidence="2" key="1">
    <citation type="submission" date="2022-04" db="EMBL/GenBank/DDBJ databases">
        <title>Carnegiea gigantea Genome sequencing and assembly v2.</title>
        <authorList>
            <person name="Copetti D."/>
            <person name="Sanderson M.J."/>
            <person name="Burquez A."/>
            <person name="Wojciechowski M.F."/>
        </authorList>
    </citation>
    <scope>NUCLEOTIDE SEQUENCE</scope>
    <source>
        <strain evidence="2">SGP5-SGP5p</strain>
        <tissue evidence="2">Aerial part</tissue>
    </source>
</reference>
<protein>
    <submittedName>
        <fullName evidence="2">Uncharacterized protein</fullName>
    </submittedName>
</protein>
<proteinExistence type="predicted"/>
<evidence type="ECO:0000313" key="2">
    <source>
        <dbReference type="EMBL" id="KAJ8421335.1"/>
    </source>
</evidence>
<keyword evidence="1" id="KW-1133">Transmembrane helix</keyword>
<keyword evidence="3" id="KW-1185">Reference proteome</keyword>
<gene>
    <name evidence="2" type="ORF">Cgig2_013301</name>
</gene>
<dbReference type="EMBL" id="JAKOGI010002779">
    <property type="protein sequence ID" value="KAJ8421335.1"/>
    <property type="molecule type" value="Genomic_DNA"/>
</dbReference>
<dbReference type="AlphaFoldDB" id="A0A9Q1GLP6"/>
<evidence type="ECO:0000256" key="1">
    <source>
        <dbReference type="SAM" id="Phobius"/>
    </source>
</evidence>
<accession>A0A9Q1GLP6</accession>
<organism evidence="2 3">
    <name type="scientific">Carnegiea gigantea</name>
    <dbReference type="NCBI Taxonomy" id="171969"/>
    <lineage>
        <taxon>Eukaryota</taxon>
        <taxon>Viridiplantae</taxon>
        <taxon>Streptophyta</taxon>
        <taxon>Embryophyta</taxon>
        <taxon>Tracheophyta</taxon>
        <taxon>Spermatophyta</taxon>
        <taxon>Magnoliopsida</taxon>
        <taxon>eudicotyledons</taxon>
        <taxon>Gunneridae</taxon>
        <taxon>Pentapetalae</taxon>
        <taxon>Caryophyllales</taxon>
        <taxon>Cactineae</taxon>
        <taxon>Cactaceae</taxon>
        <taxon>Cactoideae</taxon>
        <taxon>Echinocereeae</taxon>
        <taxon>Carnegiea</taxon>
    </lineage>
</organism>
<name>A0A9Q1GLP6_9CARY</name>
<dbReference type="Proteomes" id="UP001153076">
    <property type="component" value="Unassembled WGS sequence"/>
</dbReference>
<feature type="transmembrane region" description="Helical" evidence="1">
    <location>
        <begin position="94"/>
        <end position="115"/>
    </location>
</feature>
<comment type="caution">
    <text evidence="2">The sequence shown here is derived from an EMBL/GenBank/DDBJ whole genome shotgun (WGS) entry which is preliminary data.</text>
</comment>
<keyword evidence="1" id="KW-0472">Membrane</keyword>